<feature type="transmembrane region" description="Helical" evidence="2">
    <location>
        <begin position="135"/>
        <end position="158"/>
    </location>
</feature>
<accession>A0A9X3LFN1</accession>
<feature type="region of interest" description="Disordered" evidence="1">
    <location>
        <begin position="232"/>
        <end position="258"/>
    </location>
</feature>
<protein>
    <submittedName>
        <fullName evidence="3">Uncharacterized protein</fullName>
    </submittedName>
</protein>
<name>A0A9X3LFN1_9BACL</name>
<dbReference type="Proteomes" id="UP001152173">
    <property type="component" value="Unassembled WGS sequence"/>
</dbReference>
<keyword evidence="2" id="KW-0472">Membrane</keyword>
<gene>
    <name evidence="3" type="ORF">M9R32_07975</name>
</gene>
<feature type="transmembrane region" description="Helical" evidence="2">
    <location>
        <begin position="170"/>
        <end position="186"/>
    </location>
</feature>
<keyword evidence="2" id="KW-0812">Transmembrane</keyword>
<dbReference type="RefSeq" id="WP_269926203.1">
    <property type="nucleotide sequence ID" value="NZ_JAMKBJ010000005.1"/>
</dbReference>
<evidence type="ECO:0000313" key="3">
    <source>
        <dbReference type="EMBL" id="MCZ8537112.1"/>
    </source>
</evidence>
<evidence type="ECO:0000256" key="1">
    <source>
        <dbReference type="SAM" id="MobiDB-lite"/>
    </source>
</evidence>
<feature type="transmembrane region" description="Helical" evidence="2">
    <location>
        <begin position="6"/>
        <end position="26"/>
    </location>
</feature>
<reference evidence="3" key="1">
    <citation type="submission" date="2022-05" db="EMBL/GenBank/DDBJ databases">
        <authorList>
            <person name="Colautti A."/>
            <person name="Iacumin L."/>
        </authorList>
    </citation>
    <scope>NUCLEOTIDE SEQUENCE</scope>
    <source>
        <strain evidence="3">SK 55</strain>
    </source>
</reference>
<proteinExistence type="predicted"/>
<sequence>MDFENFDLAEIATYLSLIIAIIFFIYQEFSKARNKTKETLRLKDEFINMIIRNHINSNLEIAQVDFDIVISGFEKLKSCKLIYSKKDFLEMIYAKVSDNEHIESRIRINILKQTKAVLTDVSLEENENKVNSSKFYMLFATFGASSISLILMIIASGLVIKEDILPDNPLMIVTIISIFTIIFLKAQPILDKILELLFFDKEDKKFESGESDNIESVEKLFKENIENEIEHITESGRDKKEDIPKGAKNNTDKKPHKDDVSMISINDYMKDGTKLLRISELRMMLDYKMAEYFNCYFESKKVEKIKPTSFIKTLSMLDSEKVFAENEVSAFKRLYTYANRIMQSGKNQNSNKDFDEFIEILEGSILFLDQKIETIKKIDA</sequence>
<keyword evidence="2" id="KW-1133">Transmembrane helix</keyword>
<organism evidence="3 4">
    <name type="scientific">Paenisporosarcina quisquiliarum</name>
    <dbReference type="NCBI Taxonomy" id="365346"/>
    <lineage>
        <taxon>Bacteria</taxon>
        <taxon>Bacillati</taxon>
        <taxon>Bacillota</taxon>
        <taxon>Bacilli</taxon>
        <taxon>Bacillales</taxon>
        <taxon>Caryophanaceae</taxon>
        <taxon>Paenisporosarcina</taxon>
    </lineage>
</organism>
<evidence type="ECO:0000313" key="4">
    <source>
        <dbReference type="Proteomes" id="UP001152173"/>
    </source>
</evidence>
<dbReference type="EMBL" id="JAMKBJ010000005">
    <property type="protein sequence ID" value="MCZ8537112.1"/>
    <property type="molecule type" value="Genomic_DNA"/>
</dbReference>
<dbReference type="AlphaFoldDB" id="A0A9X3LFN1"/>
<keyword evidence="4" id="KW-1185">Reference proteome</keyword>
<evidence type="ECO:0000256" key="2">
    <source>
        <dbReference type="SAM" id="Phobius"/>
    </source>
</evidence>
<comment type="caution">
    <text evidence="3">The sequence shown here is derived from an EMBL/GenBank/DDBJ whole genome shotgun (WGS) entry which is preliminary data.</text>
</comment>